<dbReference type="OrthoDB" id="9815825at2"/>
<evidence type="ECO:0000313" key="2">
    <source>
        <dbReference type="Proteomes" id="UP000018914"/>
    </source>
</evidence>
<dbReference type="Proteomes" id="UP000018914">
    <property type="component" value="Chromosome"/>
</dbReference>
<evidence type="ECO:0000313" key="1">
    <source>
        <dbReference type="EMBL" id="AHE96131.1"/>
    </source>
</evidence>
<proteinExistence type="predicted"/>
<dbReference type="RefSeq" id="WP_025306163.1">
    <property type="nucleotide sequence ID" value="NZ_CP007028.1"/>
</dbReference>
<dbReference type="HOGENOM" id="CLU_1593784_0_0_0"/>
<accession>W0DCV7</accession>
<keyword evidence="2" id="KW-1185">Reference proteome</keyword>
<dbReference type="eggNOG" id="COG0673">
    <property type="taxonomic scope" value="Bacteria"/>
</dbReference>
<dbReference type="KEGG" id="trd:THERU_05005"/>
<name>W0DCV7_9AQUI</name>
<gene>
    <name evidence="1" type="ORF">THERU_05005</name>
</gene>
<dbReference type="STRING" id="75906.THERU_05005"/>
<dbReference type="EMBL" id="CP007028">
    <property type="protein sequence ID" value="AHE96131.1"/>
    <property type="molecule type" value="Genomic_DNA"/>
</dbReference>
<protein>
    <recommendedName>
        <fullName evidence="3">Gfo/Idh/MocA-like oxidoreductase C-terminal domain-containing protein</fullName>
    </recommendedName>
</protein>
<organism evidence="2">
    <name type="scientific">Thermocrinis ruber</name>
    <dbReference type="NCBI Taxonomy" id="75906"/>
    <lineage>
        <taxon>Bacteria</taxon>
        <taxon>Pseudomonadati</taxon>
        <taxon>Aquificota</taxon>
        <taxon>Aquificia</taxon>
        <taxon>Aquificales</taxon>
        <taxon>Aquificaceae</taxon>
        <taxon>Thermocrinis</taxon>
    </lineage>
</organism>
<sequence length="167" mass="19961">MPKVDIFSEIETFSSCLKFFPQKVESIQIERLGKEKGYISPLWDLAWHDLYLLQLFFESIRIEKLTVNKVWEPHGRADDVPFYIRTAWQYPQPTRRWIMNSGQVILDFAREEVWGENKLIHMEEKRDKLRLMSESFIKGGFDQKSKERAKKNLILLEHIERLPATSF</sequence>
<evidence type="ECO:0008006" key="3">
    <source>
        <dbReference type="Google" id="ProtNLM"/>
    </source>
</evidence>
<reference evidence="1 2" key="1">
    <citation type="submission" date="2013-12" db="EMBL/GenBank/DDBJ databases">
        <authorList>
            <consortium name="DOE Joint Genome Institute"/>
            <person name="Eisen J."/>
            <person name="Huntemann M."/>
            <person name="Han J."/>
            <person name="Chen A."/>
            <person name="Kyrpides N."/>
            <person name="Mavromatis K."/>
            <person name="Markowitz V."/>
            <person name="Palaniappan K."/>
            <person name="Ivanova N."/>
            <person name="Schaumberg A."/>
            <person name="Pati A."/>
            <person name="Liolios K."/>
            <person name="Nordberg H.P."/>
            <person name="Cantor M.N."/>
            <person name="Hua S.X."/>
            <person name="Woyke T."/>
        </authorList>
    </citation>
    <scope>NUCLEOTIDE SEQUENCE [LARGE SCALE GENOMIC DNA]</scope>
    <source>
        <strain evidence="1 2">DSM 23557</strain>
    </source>
</reference>
<dbReference type="AlphaFoldDB" id="W0DCV7"/>